<evidence type="ECO:0000256" key="4">
    <source>
        <dbReference type="ARBA" id="ARBA00022763"/>
    </source>
</evidence>
<dbReference type="SUPFAM" id="SSF56024">
    <property type="entry name" value="Phospholipase D/nuclease"/>
    <property type="match status" value="2"/>
</dbReference>
<sequence length="679" mass="75172">MAESPLQIGLLVPLINNLEDNTSIPQLPIFQGSNVVGRNCIPVSDKRLSRKHLTITASTDGSADVIVEGSNPVVVRSQDQRKKILSQERVKIKHGDVIELIPGHHIFQFVTLAAEKNSSSPSKKKRMSPKEGSEVSKGDVQSVKRKRQVSDDEALARNLQSELYNDNLEQDSSLEAIRHFNVPNEKLPSTFRLMRVQGLPAWANTSSVSLGDVIQGNVLVAVLSNYMVDMDWLISARCIICVVHTVCHPAVEDFMLAFYMDISHFNLVILGINFPVGAACPKLKKVPHVLVIHGESDGSLERMKRSKPANWILHKPPLPISYGTHHSKAMLLVYPRGVRVIVHTANLIYVDWNNKSQGLWMQDFPWKDQNSSTKGCAFESDLIDYLSALKLPEFTANLPALGNFKINASFFKKFDYSSAAVRLIASVPGYHTGSSLKKVGTHEVAYYSSGFSSLGSLDEKWMSELASSMSSGVSEDKVPLGLGEPLIIWPTVEDVRCSLEGYAAGSSIPSPLKNVEKGFLKKYWAKWKASHTGRCRAMPHIKTYTRYNGQDLAWLLLTSSNLSKAAWGALQKNNSQMMIRSYELGVLFIPSLIKHGCGFSCTDDGNSSEVNYSRPSESSEVKRTKLVTLTWQGCKNTDSPEVIPLPVPYELPPKPYSPEGSNHYPVDPEVPSFCQVAFS</sequence>
<feature type="binding site" evidence="10">
    <location>
        <position position="542"/>
    </location>
    <ligand>
        <name>substrate</name>
    </ligand>
</feature>
<evidence type="ECO:0000259" key="13">
    <source>
        <dbReference type="Pfam" id="PF00498"/>
    </source>
</evidence>
<reference evidence="15" key="1">
    <citation type="submission" date="2019-07" db="EMBL/GenBank/DDBJ databases">
        <title>De Novo Assembly of kiwifruit Actinidia rufa.</title>
        <authorList>
            <person name="Sugita-Konishi S."/>
            <person name="Sato K."/>
            <person name="Mori E."/>
            <person name="Abe Y."/>
            <person name="Kisaki G."/>
            <person name="Hamano K."/>
            <person name="Suezawa K."/>
            <person name="Otani M."/>
            <person name="Fukuda T."/>
            <person name="Manabe T."/>
            <person name="Gomi K."/>
            <person name="Tabuchi M."/>
            <person name="Akimitsu K."/>
            <person name="Kataoka I."/>
        </authorList>
    </citation>
    <scope>NUCLEOTIDE SEQUENCE [LARGE SCALE GENOMIC DNA]</scope>
    <source>
        <strain evidence="15">cv. Fuchu</strain>
    </source>
</reference>
<feature type="compositionally biased region" description="Basic and acidic residues" evidence="12">
    <location>
        <begin position="128"/>
        <end position="137"/>
    </location>
</feature>
<proteinExistence type="inferred from homology"/>
<evidence type="ECO:0000256" key="7">
    <source>
        <dbReference type="ARBA" id="ARBA00023204"/>
    </source>
</evidence>
<evidence type="ECO:0000256" key="9">
    <source>
        <dbReference type="PIRSR" id="PIRSR610347-1"/>
    </source>
</evidence>
<comment type="caution">
    <text evidence="14">The sequence shown here is derived from an EMBL/GenBank/DDBJ whole genome shotgun (WGS) entry which is preliminary data.</text>
</comment>
<dbReference type="CDD" id="cd09122">
    <property type="entry name" value="PLDc_Tdp1_1"/>
    <property type="match status" value="1"/>
</dbReference>
<feature type="site" description="Interaction with DNA" evidence="11">
    <location>
        <position position="563"/>
    </location>
</feature>
<dbReference type="GO" id="GO:0017005">
    <property type="term" value="F:3'-tyrosyl-DNA phosphodiesterase activity"/>
    <property type="evidence" value="ECO:0007669"/>
    <property type="project" value="TreeGrafter"/>
</dbReference>
<evidence type="ECO:0000256" key="5">
    <source>
        <dbReference type="ARBA" id="ARBA00022801"/>
    </source>
</evidence>
<feature type="active site" description="Nucleophile" evidence="9">
    <location>
        <position position="326"/>
    </location>
</feature>
<dbReference type="GO" id="GO:0006281">
    <property type="term" value="P:DNA repair"/>
    <property type="evidence" value="ECO:0007669"/>
    <property type="project" value="UniProtKB-KW"/>
</dbReference>
<accession>A0A7J0D859</accession>
<dbReference type="Gene3D" id="2.60.200.20">
    <property type="match status" value="1"/>
</dbReference>
<dbReference type="FunFam" id="3.30.870.10:FF:000031">
    <property type="entry name" value="Tyrosyl-DNA phosphodiesterase 1"/>
    <property type="match status" value="1"/>
</dbReference>
<dbReference type="InterPro" id="IPR010347">
    <property type="entry name" value="Tdp1"/>
</dbReference>
<dbReference type="GO" id="GO:0005634">
    <property type="term" value="C:nucleus"/>
    <property type="evidence" value="ECO:0007669"/>
    <property type="project" value="UniProtKB-SubCell"/>
</dbReference>
<dbReference type="SUPFAM" id="SSF49879">
    <property type="entry name" value="SMAD/FHA domain"/>
    <property type="match status" value="1"/>
</dbReference>
<dbReference type="Pfam" id="PF06087">
    <property type="entry name" value="Tyr-DNA_phospho"/>
    <property type="match status" value="1"/>
</dbReference>
<dbReference type="PANTHER" id="PTHR12415">
    <property type="entry name" value="TYROSYL-DNA PHOSPHODIESTERASE 1"/>
    <property type="match status" value="1"/>
</dbReference>
<dbReference type="GO" id="GO:0003690">
    <property type="term" value="F:double-stranded DNA binding"/>
    <property type="evidence" value="ECO:0007669"/>
    <property type="project" value="TreeGrafter"/>
</dbReference>
<evidence type="ECO:0000256" key="12">
    <source>
        <dbReference type="SAM" id="MobiDB-lite"/>
    </source>
</evidence>
<keyword evidence="4" id="KW-0227">DNA damage</keyword>
<feature type="active site" description="Proton donor/acceptor" evidence="9">
    <location>
        <position position="540"/>
    </location>
</feature>
<evidence type="ECO:0000256" key="3">
    <source>
        <dbReference type="ARBA" id="ARBA00022722"/>
    </source>
</evidence>
<dbReference type="GO" id="GO:0003697">
    <property type="term" value="F:single-stranded DNA binding"/>
    <property type="evidence" value="ECO:0007669"/>
    <property type="project" value="TreeGrafter"/>
</dbReference>
<evidence type="ECO:0000256" key="2">
    <source>
        <dbReference type="ARBA" id="ARBA00010205"/>
    </source>
</evidence>
<keyword evidence="6" id="KW-0269">Exonuclease</keyword>
<dbReference type="Proteomes" id="UP000585474">
    <property type="component" value="Unassembled WGS sequence"/>
</dbReference>
<evidence type="ECO:0000256" key="1">
    <source>
        <dbReference type="ARBA" id="ARBA00004123"/>
    </source>
</evidence>
<protein>
    <submittedName>
        <fullName evidence="14">Tyrosyl-DNA phosphodiesterase-like protein</fullName>
    </submittedName>
</protein>
<evidence type="ECO:0000256" key="11">
    <source>
        <dbReference type="PIRSR" id="PIRSR610347-3"/>
    </source>
</evidence>
<comment type="subcellular location">
    <subcellularLocation>
        <location evidence="1">Nucleus</location>
    </subcellularLocation>
</comment>
<dbReference type="OrthoDB" id="47785at2759"/>
<keyword evidence="7" id="KW-0234">DNA repair</keyword>
<keyword evidence="15" id="KW-1185">Reference proteome</keyword>
<evidence type="ECO:0000313" key="14">
    <source>
        <dbReference type="EMBL" id="GFS29441.1"/>
    </source>
</evidence>
<dbReference type="AlphaFoldDB" id="A0A7J0D859"/>
<dbReference type="FunFam" id="3.30.870.10:FF:000028">
    <property type="entry name" value="Tyrosyl-DNA phosphodiesterase 1"/>
    <property type="match status" value="1"/>
</dbReference>
<dbReference type="CDD" id="cd22671">
    <property type="entry name" value="FHA_APTX-like"/>
    <property type="match status" value="1"/>
</dbReference>
<dbReference type="InterPro" id="IPR000253">
    <property type="entry name" value="FHA_dom"/>
</dbReference>
<dbReference type="PANTHER" id="PTHR12415:SF0">
    <property type="entry name" value="TYROSYL-DNA PHOSPHODIESTERASE 1"/>
    <property type="match status" value="1"/>
</dbReference>
<keyword evidence="5" id="KW-0378">Hydrolase</keyword>
<name>A0A7J0D859_9ERIC</name>
<evidence type="ECO:0000256" key="8">
    <source>
        <dbReference type="ARBA" id="ARBA00023242"/>
    </source>
</evidence>
<dbReference type="InterPro" id="IPR008984">
    <property type="entry name" value="SMAD_FHA_dom_sf"/>
</dbReference>
<dbReference type="EMBL" id="BJWL01000086">
    <property type="protein sequence ID" value="GFS29441.1"/>
    <property type="molecule type" value="Genomic_DNA"/>
</dbReference>
<gene>
    <name evidence="14" type="ORF">Acr_00g0006710</name>
</gene>
<dbReference type="Pfam" id="PF00498">
    <property type="entry name" value="FHA"/>
    <property type="match status" value="1"/>
</dbReference>
<keyword evidence="3" id="KW-0540">Nuclease</keyword>
<dbReference type="GO" id="GO:0004527">
    <property type="term" value="F:exonuclease activity"/>
    <property type="evidence" value="ECO:0007669"/>
    <property type="project" value="UniProtKB-KW"/>
</dbReference>
<keyword evidence="8" id="KW-0539">Nucleus</keyword>
<feature type="domain" description="FHA" evidence="13">
    <location>
        <begin position="36"/>
        <end position="100"/>
    </location>
</feature>
<dbReference type="Gene3D" id="3.30.870.10">
    <property type="entry name" value="Endonuclease Chain A"/>
    <property type="match status" value="2"/>
</dbReference>
<comment type="similarity">
    <text evidence="2">Belongs to the tyrosyl-DNA phosphodiesterase family.</text>
</comment>
<feature type="region of interest" description="Disordered" evidence="12">
    <location>
        <begin position="118"/>
        <end position="152"/>
    </location>
</feature>
<feature type="binding site" evidence="10">
    <location>
        <position position="328"/>
    </location>
    <ligand>
        <name>substrate</name>
    </ligand>
</feature>
<organism evidence="14 15">
    <name type="scientific">Actinidia rufa</name>
    <dbReference type="NCBI Taxonomy" id="165716"/>
    <lineage>
        <taxon>Eukaryota</taxon>
        <taxon>Viridiplantae</taxon>
        <taxon>Streptophyta</taxon>
        <taxon>Embryophyta</taxon>
        <taxon>Tracheophyta</taxon>
        <taxon>Spermatophyta</taxon>
        <taxon>Magnoliopsida</taxon>
        <taxon>eudicotyledons</taxon>
        <taxon>Gunneridae</taxon>
        <taxon>Pentapetalae</taxon>
        <taxon>asterids</taxon>
        <taxon>Ericales</taxon>
        <taxon>Actinidiaceae</taxon>
        <taxon>Actinidia</taxon>
    </lineage>
</organism>
<evidence type="ECO:0000256" key="10">
    <source>
        <dbReference type="PIRSR" id="PIRSR610347-2"/>
    </source>
</evidence>
<evidence type="ECO:0000313" key="15">
    <source>
        <dbReference type="Proteomes" id="UP000585474"/>
    </source>
</evidence>
<evidence type="ECO:0000256" key="6">
    <source>
        <dbReference type="ARBA" id="ARBA00022839"/>
    </source>
</evidence>